<protein>
    <submittedName>
        <fullName evidence="2">Transcriptional regulator, CarD family</fullName>
    </submittedName>
</protein>
<proteinExistence type="predicted"/>
<reference evidence="2 3" key="1">
    <citation type="submission" date="2016-11" db="EMBL/GenBank/DDBJ databases">
        <authorList>
            <person name="Jaros S."/>
            <person name="Januszkiewicz K."/>
            <person name="Wedrychowicz H."/>
        </authorList>
    </citation>
    <scope>NUCLEOTIDE SEQUENCE [LARGE SCALE GENOMIC DNA]</scope>
    <source>
        <strain evidence="2 3">DSM 15929</strain>
    </source>
</reference>
<dbReference type="EMBL" id="FRAC01000006">
    <property type="protein sequence ID" value="SHJ64884.1"/>
    <property type="molecule type" value="Genomic_DNA"/>
</dbReference>
<gene>
    <name evidence="2" type="ORF">SAMN02745136_00654</name>
</gene>
<dbReference type="OrthoDB" id="9786074at2"/>
<evidence type="ECO:0000313" key="3">
    <source>
        <dbReference type="Proteomes" id="UP000184386"/>
    </source>
</evidence>
<name>A0A1M6L185_9FIRM</name>
<feature type="domain" description="CarD-like/TRCF RNAP-interacting" evidence="1">
    <location>
        <begin position="1"/>
        <end position="113"/>
    </location>
</feature>
<dbReference type="SMART" id="SM01058">
    <property type="entry name" value="CarD_TRCF"/>
    <property type="match status" value="1"/>
</dbReference>
<dbReference type="Proteomes" id="UP000184386">
    <property type="component" value="Unassembled WGS sequence"/>
</dbReference>
<accession>A0A1M6L185</accession>
<dbReference type="InterPro" id="IPR042215">
    <property type="entry name" value="CarD-like_C"/>
</dbReference>
<dbReference type="STRING" id="1121322.SAMN02745136_00654"/>
<evidence type="ECO:0000313" key="2">
    <source>
        <dbReference type="EMBL" id="SHJ64884.1"/>
    </source>
</evidence>
<sequence length="172" mass="19781">MFLVNHYIMYGVVGICRIRSIGNLDGEGLDPAKLYYTLEPLQSNGSTIYTPVENNKVRMRSIISREEAVKLIQEVPQLKPIRILDDKRCEQIYKEALKENDCCELLQLFKYLSDKEYKRSGNNQKLSAMDKKYMDLIKSRLFGELAIVLGIPCEKAESEIVERIEATKVKGK</sequence>
<dbReference type="Gene3D" id="1.20.58.1290">
    <property type="entry name" value="CarD-like, C-terminal domain"/>
    <property type="match status" value="1"/>
</dbReference>
<dbReference type="InterPro" id="IPR003711">
    <property type="entry name" value="CarD-like/TRCF_RID"/>
</dbReference>
<dbReference type="RefSeq" id="WP_073272820.1">
    <property type="nucleotide sequence ID" value="NZ_FRAC01000006.1"/>
</dbReference>
<evidence type="ECO:0000259" key="1">
    <source>
        <dbReference type="SMART" id="SM01058"/>
    </source>
</evidence>
<dbReference type="AlphaFoldDB" id="A0A1M6L185"/>
<dbReference type="Pfam" id="PF02559">
    <property type="entry name" value="CarD_TRCF_RID"/>
    <property type="match status" value="1"/>
</dbReference>
<organism evidence="2 3">
    <name type="scientific">Anaerocolumna jejuensis DSM 15929</name>
    <dbReference type="NCBI Taxonomy" id="1121322"/>
    <lineage>
        <taxon>Bacteria</taxon>
        <taxon>Bacillati</taxon>
        <taxon>Bacillota</taxon>
        <taxon>Clostridia</taxon>
        <taxon>Lachnospirales</taxon>
        <taxon>Lachnospiraceae</taxon>
        <taxon>Anaerocolumna</taxon>
    </lineage>
</organism>
<keyword evidence="3" id="KW-1185">Reference proteome</keyword>
<dbReference type="Gene3D" id="2.40.10.170">
    <property type="match status" value="1"/>
</dbReference>